<sequence length="128" mass="14652">MVDFPSARLPLSIDIKPDLRTFSAAEDLKCSYTEDDATVTLQGTDSEGKQSLPYALVVNSHYTFQDSACDFIGLKMLNHLPMDFYINSEEPQNVFESYRMSHHHTHKIFLPYNFLKPNYLITNNVTAI</sequence>
<protein>
    <submittedName>
        <fullName evidence="1">Uncharacterized protein</fullName>
    </submittedName>
</protein>
<name>A0A1X7V9R5_AMPQE</name>
<evidence type="ECO:0000313" key="1">
    <source>
        <dbReference type="EnsemblMetazoa" id="Aqu2.1.37045_001"/>
    </source>
</evidence>
<dbReference type="AlphaFoldDB" id="A0A1X7V9R5"/>
<organism evidence="1">
    <name type="scientific">Amphimedon queenslandica</name>
    <name type="common">Sponge</name>
    <dbReference type="NCBI Taxonomy" id="400682"/>
    <lineage>
        <taxon>Eukaryota</taxon>
        <taxon>Metazoa</taxon>
        <taxon>Porifera</taxon>
        <taxon>Demospongiae</taxon>
        <taxon>Heteroscleromorpha</taxon>
        <taxon>Haplosclerida</taxon>
        <taxon>Niphatidae</taxon>
        <taxon>Amphimedon</taxon>
    </lineage>
</organism>
<accession>A0A1X7V9R5</accession>
<dbReference type="EnsemblMetazoa" id="Aqu2.1.37045_001">
    <property type="protein sequence ID" value="Aqu2.1.37045_001"/>
    <property type="gene ID" value="Aqu2.1.37045"/>
</dbReference>
<dbReference type="InParanoid" id="A0A1X7V9R5"/>
<proteinExistence type="predicted"/>
<reference evidence="1" key="1">
    <citation type="submission" date="2017-05" db="UniProtKB">
        <authorList>
            <consortium name="EnsemblMetazoa"/>
        </authorList>
    </citation>
    <scope>IDENTIFICATION</scope>
</reference>